<dbReference type="PANTHER" id="PTHR30525">
    <property type="entry name" value="1-DEOXY-D-XYLULOSE 5-PHOSPHATE REDUCTOISOMERASE"/>
    <property type="match status" value="1"/>
</dbReference>
<comment type="caution">
    <text evidence="9">Lacks conserved residue(s) required for the propagation of feature annotation.</text>
</comment>
<evidence type="ECO:0000259" key="11">
    <source>
        <dbReference type="Pfam" id="PF08436"/>
    </source>
</evidence>
<dbReference type="Gene3D" id="3.40.50.720">
    <property type="entry name" value="NAD(P)-binding Rossmann-like Domain"/>
    <property type="match status" value="1"/>
</dbReference>
<dbReference type="Gene3D" id="1.10.1740.10">
    <property type="match status" value="1"/>
</dbReference>
<gene>
    <name evidence="9" type="primary">dxr</name>
    <name evidence="13" type="ORF">ENU78_01115</name>
</gene>
<dbReference type="GO" id="GO:0016853">
    <property type="term" value="F:isomerase activity"/>
    <property type="evidence" value="ECO:0007669"/>
    <property type="project" value="UniProtKB-KW"/>
</dbReference>
<keyword evidence="9" id="KW-0460">Magnesium</keyword>
<keyword evidence="13" id="KW-0413">Isomerase</keyword>
<dbReference type="NCBIfam" id="TIGR00243">
    <property type="entry name" value="Dxr"/>
    <property type="match status" value="1"/>
</dbReference>
<feature type="binding site" evidence="9">
    <location>
        <position position="11"/>
    </location>
    <ligand>
        <name>NADPH</name>
        <dbReference type="ChEBI" id="CHEBI:57783"/>
    </ligand>
</feature>
<keyword evidence="6 9" id="KW-0464">Manganese</keyword>
<dbReference type="AlphaFoldDB" id="A0A7V4DWS6"/>
<dbReference type="Pfam" id="PF13288">
    <property type="entry name" value="DXPR_C"/>
    <property type="match status" value="1"/>
</dbReference>
<feature type="binding site" evidence="9">
    <location>
        <position position="13"/>
    </location>
    <ligand>
        <name>NADPH</name>
        <dbReference type="ChEBI" id="CHEBI:57783"/>
    </ligand>
</feature>
<dbReference type="Pfam" id="PF02670">
    <property type="entry name" value="DXP_reductoisom"/>
    <property type="match status" value="1"/>
</dbReference>
<feature type="domain" description="DXP reductoisomerase C-terminal" evidence="12">
    <location>
        <begin position="253"/>
        <end position="367"/>
    </location>
</feature>
<comment type="caution">
    <text evidence="13">The sequence shown here is derived from an EMBL/GenBank/DDBJ whole genome shotgun (WGS) entry which is preliminary data.</text>
</comment>
<dbReference type="InterPro" id="IPR003821">
    <property type="entry name" value="DXP_reductoisomerase"/>
</dbReference>
<feature type="binding site" evidence="9">
    <location>
        <position position="209"/>
    </location>
    <ligand>
        <name>1-deoxy-D-xylulose 5-phosphate</name>
        <dbReference type="ChEBI" id="CHEBI:57792"/>
    </ligand>
</feature>
<evidence type="ECO:0000256" key="1">
    <source>
        <dbReference type="ARBA" id="ARBA00005094"/>
    </source>
</evidence>
<dbReference type="GO" id="GO:0070402">
    <property type="term" value="F:NADPH binding"/>
    <property type="evidence" value="ECO:0007669"/>
    <property type="project" value="InterPro"/>
</dbReference>
<evidence type="ECO:0000256" key="4">
    <source>
        <dbReference type="ARBA" id="ARBA00022857"/>
    </source>
</evidence>
<evidence type="ECO:0000259" key="12">
    <source>
        <dbReference type="Pfam" id="PF13288"/>
    </source>
</evidence>
<evidence type="ECO:0000256" key="2">
    <source>
        <dbReference type="ARBA" id="ARBA00006825"/>
    </source>
</evidence>
<dbReference type="GO" id="GO:0051484">
    <property type="term" value="P:isopentenyl diphosphate biosynthetic process, methylerythritol 4-phosphate pathway involved in terpenoid biosynthetic process"/>
    <property type="evidence" value="ECO:0007669"/>
    <property type="project" value="TreeGrafter"/>
</dbReference>
<sequence length="391" mass="44858">MKKRIVIFGVTGSIGTQTIEIIEKHKDKFELVGVASKGNINKLKEVAEKFKVPYVSLFDNTPFSLSYNAKIFHGREGLEYIANLEVDLAVMAISGIEAIYPLKILISRGINVAIATKEIIVACGDLIKKWLKKSKSKLIPIDSEHSALFQLINSFKRKEIESIYLTASGGPFWNKSKDEMEKTNIEEVLRHPTWNMGYKTTIDSANLVNKGLEVIEAHFFFNFDYDSIKVLIHPQSIVHGMVEFLDGSIIAHMAYPDMRIPIQYALFYPKRSGIKWNLLSLSNRSLDFYEVDYDKFPALKLAYEVGKKGGVYPAIFAISDEFLVNFFIKGIIKFKEIVPLIEYVLSSWKEFKKIEDLDQLEYIKKWVENTLKNRLGVVNYEKVENDKENRN</sequence>
<name>A0A7V4DWS6_DICTH</name>
<comment type="catalytic activity">
    <reaction evidence="8">
        <text>2-C-methyl-D-erythritol 4-phosphate + NADP(+) = 1-deoxy-D-xylulose 5-phosphate + NADPH + H(+)</text>
        <dbReference type="Rhea" id="RHEA:13717"/>
        <dbReference type="ChEBI" id="CHEBI:15378"/>
        <dbReference type="ChEBI" id="CHEBI:57783"/>
        <dbReference type="ChEBI" id="CHEBI:57792"/>
        <dbReference type="ChEBI" id="CHEBI:58262"/>
        <dbReference type="ChEBI" id="CHEBI:58349"/>
        <dbReference type="EC" id="1.1.1.267"/>
    </reaction>
    <physiologicalReaction direction="right-to-left" evidence="8">
        <dbReference type="Rhea" id="RHEA:13719"/>
    </physiologicalReaction>
</comment>
<dbReference type="PIRSF" id="PIRSF006205">
    <property type="entry name" value="Dxp_reductismrs"/>
    <property type="match status" value="1"/>
</dbReference>
<feature type="binding site" evidence="9">
    <location>
        <position position="142"/>
    </location>
    <ligand>
        <name>Mn(2+)</name>
        <dbReference type="ChEBI" id="CHEBI:29035"/>
    </ligand>
</feature>
<feature type="binding site" evidence="9">
    <location>
        <position position="204"/>
    </location>
    <ligand>
        <name>1-deoxy-D-xylulose 5-phosphate</name>
        <dbReference type="ChEBI" id="CHEBI:57792"/>
    </ligand>
</feature>
<reference evidence="13" key="1">
    <citation type="journal article" date="2020" name="mSystems">
        <title>Genome- and Community-Level Interaction Insights into Carbon Utilization and Element Cycling Functions of Hydrothermarchaeota in Hydrothermal Sediment.</title>
        <authorList>
            <person name="Zhou Z."/>
            <person name="Liu Y."/>
            <person name="Xu W."/>
            <person name="Pan J."/>
            <person name="Luo Z.H."/>
            <person name="Li M."/>
        </authorList>
    </citation>
    <scope>NUCLEOTIDE SEQUENCE [LARGE SCALE GENOMIC DNA]</scope>
    <source>
        <strain evidence="13">SpSt-70</strain>
    </source>
</reference>
<feature type="binding site" evidence="9">
    <location>
        <position position="143"/>
    </location>
    <ligand>
        <name>1-deoxy-D-xylulose 5-phosphate</name>
        <dbReference type="ChEBI" id="CHEBI:57792"/>
    </ligand>
</feature>
<evidence type="ECO:0000259" key="10">
    <source>
        <dbReference type="Pfam" id="PF02670"/>
    </source>
</evidence>
<dbReference type="SUPFAM" id="SSF69055">
    <property type="entry name" value="1-deoxy-D-xylulose-5-phosphate reductoisomerase, C-terminal domain"/>
    <property type="match status" value="1"/>
</dbReference>
<feature type="binding site" evidence="9">
    <location>
        <position position="197"/>
    </location>
    <ligand>
        <name>NADPH</name>
        <dbReference type="ChEBI" id="CHEBI:57783"/>
    </ligand>
</feature>
<feature type="domain" description="1-deoxy-D-xylulose 5-phosphate reductoisomerase N-terminal" evidence="10">
    <location>
        <begin position="5"/>
        <end position="124"/>
    </location>
</feature>
<dbReference type="InterPro" id="IPR026877">
    <property type="entry name" value="DXPR_C"/>
</dbReference>
<feature type="binding site" evidence="9">
    <location>
        <position position="14"/>
    </location>
    <ligand>
        <name>NADPH</name>
        <dbReference type="ChEBI" id="CHEBI:57783"/>
    </ligand>
</feature>
<organism evidence="13">
    <name type="scientific">Dictyoglomus thermophilum</name>
    <dbReference type="NCBI Taxonomy" id="14"/>
    <lineage>
        <taxon>Bacteria</taxon>
        <taxon>Pseudomonadati</taxon>
        <taxon>Dictyoglomota</taxon>
        <taxon>Dictyoglomia</taxon>
        <taxon>Dictyoglomales</taxon>
        <taxon>Dictyoglomaceae</taxon>
        <taxon>Dictyoglomus</taxon>
    </lineage>
</organism>
<dbReference type="GO" id="GO:0030604">
    <property type="term" value="F:1-deoxy-D-xylulose-5-phosphate reductoisomerase activity"/>
    <property type="evidence" value="ECO:0007669"/>
    <property type="project" value="UniProtKB-UniRule"/>
</dbReference>
<feature type="binding site" evidence="9">
    <location>
        <position position="210"/>
    </location>
    <ligand>
        <name>1-deoxy-D-xylulose 5-phosphate</name>
        <dbReference type="ChEBI" id="CHEBI:57792"/>
    </ligand>
</feature>
<evidence type="ECO:0000256" key="9">
    <source>
        <dbReference type="HAMAP-Rule" id="MF_00183"/>
    </source>
</evidence>
<dbReference type="InterPro" id="IPR013644">
    <property type="entry name" value="DXP_reductoisomerase_C"/>
</dbReference>
<dbReference type="SUPFAM" id="SSF55347">
    <property type="entry name" value="Glyceraldehyde-3-phosphate dehydrogenase-like, C-terminal domain"/>
    <property type="match status" value="1"/>
</dbReference>
<evidence type="ECO:0000256" key="8">
    <source>
        <dbReference type="ARBA" id="ARBA00048543"/>
    </source>
</evidence>
<keyword evidence="5 9" id="KW-0560">Oxidoreductase</keyword>
<feature type="binding site" evidence="9">
    <location>
        <position position="213"/>
    </location>
    <ligand>
        <name>Mn(2+)</name>
        <dbReference type="ChEBI" id="CHEBI:29035"/>
    </ligand>
</feature>
<evidence type="ECO:0000313" key="13">
    <source>
        <dbReference type="EMBL" id="HGK23045.1"/>
    </source>
</evidence>
<accession>A0A7V4DWS6</accession>
<evidence type="ECO:0000256" key="7">
    <source>
        <dbReference type="ARBA" id="ARBA00023229"/>
    </source>
</evidence>
<dbReference type="InterPro" id="IPR036291">
    <property type="entry name" value="NAD(P)-bd_dom_sf"/>
</dbReference>
<evidence type="ECO:0000256" key="3">
    <source>
        <dbReference type="ARBA" id="ARBA00022723"/>
    </source>
</evidence>
<comment type="pathway">
    <text evidence="1 9">Isoprenoid biosynthesis; isopentenyl diphosphate biosynthesis via DXP pathway; isopentenyl diphosphate from 1-deoxy-D-xylulose 5-phosphate: step 1/6.</text>
</comment>
<dbReference type="GO" id="GO:0030145">
    <property type="term" value="F:manganese ion binding"/>
    <property type="evidence" value="ECO:0007669"/>
    <property type="project" value="TreeGrafter"/>
</dbReference>
<dbReference type="HAMAP" id="MF_00183">
    <property type="entry name" value="DXP_reductoisom"/>
    <property type="match status" value="1"/>
</dbReference>
<feature type="binding site" evidence="9">
    <location>
        <position position="191"/>
    </location>
    <ligand>
        <name>1-deoxy-D-xylulose 5-phosphate</name>
        <dbReference type="ChEBI" id="CHEBI:57792"/>
    </ligand>
</feature>
<feature type="binding site" evidence="9">
    <location>
        <position position="118"/>
    </location>
    <ligand>
        <name>NADPH</name>
        <dbReference type="ChEBI" id="CHEBI:57783"/>
    </ligand>
</feature>
<feature type="binding site" evidence="9">
    <location>
        <position position="144"/>
    </location>
    <ligand>
        <name>1-deoxy-D-xylulose 5-phosphate</name>
        <dbReference type="ChEBI" id="CHEBI:57792"/>
    </ligand>
</feature>
<feature type="domain" description="1-deoxy-D-xylulose 5-phosphate reductoisomerase C-terminal" evidence="11">
    <location>
        <begin position="138"/>
        <end position="221"/>
    </location>
</feature>
<feature type="binding site" evidence="9">
    <location>
        <position position="144"/>
    </location>
    <ligand>
        <name>Mn(2+)</name>
        <dbReference type="ChEBI" id="CHEBI:29035"/>
    </ligand>
</feature>
<evidence type="ECO:0000256" key="5">
    <source>
        <dbReference type="ARBA" id="ARBA00023002"/>
    </source>
</evidence>
<comment type="similarity">
    <text evidence="2 9">Belongs to the DXR family.</text>
</comment>
<feature type="binding site" evidence="9">
    <location>
        <position position="168"/>
    </location>
    <ligand>
        <name>1-deoxy-D-xylulose 5-phosphate</name>
        <dbReference type="ChEBI" id="CHEBI:57792"/>
    </ligand>
</feature>
<dbReference type="EMBL" id="DTDV01000005">
    <property type="protein sequence ID" value="HGK23045.1"/>
    <property type="molecule type" value="Genomic_DNA"/>
</dbReference>
<feature type="binding site" evidence="9">
    <location>
        <position position="39"/>
    </location>
    <ligand>
        <name>NADPH</name>
        <dbReference type="ChEBI" id="CHEBI:57783"/>
    </ligand>
</feature>
<proteinExistence type="inferred from homology"/>
<dbReference type="InterPro" id="IPR036169">
    <property type="entry name" value="DXPR_C_sf"/>
</dbReference>
<feature type="binding site" evidence="9">
    <location>
        <position position="213"/>
    </location>
    <ligand>
        <name>1-deoxy-D-xylulose 5-phosphate</name>
        <dbReference type="ChEBI" id="CHEBI:57792"/>
    </ligand>
</feature>
<dbReference type="EC" id="1.1.1.267" evidence="9"/>
<dbReference type="InterPro" id="IPR013512">
    <property type="entry name" value="DXP_reductoisomerase_N"/>
</dbReference>
<keyword evidence="4 9" id="KW-0521">NADP</keyword>
<evidence type="ECO:0000256" key="6">
    <source>
        <dbReference type="ARBA" id="ARBA00023211"/>
    </source>
</evidence>
<dbReference type="Pfam" id="PF08436">
    <property type="entry name" value="DXP_redisom_C"/>
    <property type="match status" value="1"/>
</dbReference>
<feature type="binding site" evidence="9">
    <location>
        <position position="12"/>
    </location>
    <ligand>
        <name>NADPH</name>
        <dbReference type="ChEBI" id="CHEBI:57783"/>
    </ligand>
</feature>
<protein>
    <recommendedName>
        <fullName evidence="9">1-deoxy-D-xylulose 5-phosphate reductoisomerase</fullName>
        <shortName evidence="9">DXP reductoisomerase</shortName>
        <ecNumber evidence="9">1.1.1.267</ecNumber>
    </recommendedName>
    <alternativeName>
        <fullName evidence="9">1-deoxyxylulose-5-phosphate reductoisomerase</fullName>
    </alternativeName>
    <alternativeName>
        <fullName evidence="9">2-C-methyl-D-erythritol 4-phosphate synthase</fullName>
    </alternativeName>
</protein>
<comment type="function">
    <text evidence="9">Catalyzes the NADPH-dependent rearrangement and reduction of 1-deoxy-D-xylulose-5-phosphate (DXP) to 2-C-methyl-D-erythritol 4-phosphate (MEP).</text>
</comment>
<keyword evidence="3 9" id="KW-0479">Metal-binding</keyword>
<dbReference type="PANTHER" id="PTHR30525:SF0">
    <property type="entry name" value="1-DEOXY-D-XYLULOSE 5-PHOSPHATE REDUCTOISOMERASE, CHLOROPLASTIC"/>
    <property type="match status" value="1"/>
</dbReference>
<comment type="cofactor">
    <cofactor evidence="9">
        <name>Mg(2+)</name>
        <dbReference type="ChEBI" id="CHEBI:18420"/>
    </cofactor>
    <cofactor evidence="9">
        <name>Mn(2+)</name>
        <dbReference type="ChEBI" id="CHEBI:29035"/>
    </cofactor>
</comment>
<dbReference type="SUPFAM" id="SSF51735">
    <property type="entry name" value="NAD(P)-binding Rossmann-fold domains"/>
    <property type="match status" value="1"/>
</dbReference>
<keyword evidence="7 9" id="KW-0414">Isoprene biosynthesis</keyword>
<dbReference type="UniPathway" id="UPA00056">
    <property type="reaction ID" value="UER00092"/>
</dbReference>
<feature type="binding site" evidence="9">
    <location>
        <position position="117"/>
    </location>
    <ligand>
        <name>1-deoxy-D-xylulose 5-phosphate</name>
        <dbReference type="ChEBI" id="CHEBI:57792"/>
    </ligand>
</feature>